<dbReference type="STRING" id="76123.AS203_05780"/>
<accession>A0A0S2KK21</accession>
<feature type="transmembrane region" description="Helical" evidence="1">
    <location>
        <begin position="57"/>
        <end position="75"/>
    </location>
</feature>
<organism evidence="2 3">
    <name type="scientific">Hoylesella enoeca</name>
    <dbReference type="NCBI Taxonomy" id="76123"/>
    <lineage>
        <taxon>Bacteria</taxon>
        <taxon>Pseudomonadati</taxon>
        <taxon>Bacteroidota</taxon>
        <taxon>Bacteroidia</taxon>
        <taxon>Bacteroidales</taxon>
        <taxon>Prevotellaceae</taxon>
        <taxon>Hoylesella</taxon>
    </lineage>
</organism>
<feature type="transmembrane region" description="Helical" evidence="1">
    <location>
        <begin position="96"/>
        <end position="118"/>
    </location>
</feature>
<dbReference type="RefSeq" id="WP_025065703.1">
    <property type="nucleotide sequence ID" value="NZ_CP013195.1"/>
</dbReference>
<reference evidence="3" key="1">
    <citation type="submission" date="2015-11" db="EMBL/GenBank/DDBJ databases">
        <authorList>
            <person name="Holder M.E."/>
            <person name="Ajami N.J."/>
            <person name="Petrosino J.F."/>
        </authorList>
    </citation>
    <scope>NUCLEOTIDE SEQUENCE [LARGE SCALE GENOMIC DNA]</scope>
    <source>
        <strain evidence="3">F0113</strain>
    </source>
</reference>
<dbReference type="eggNOG" id="COG2978">
    <property type="taxonomic scope" value="Bacteria"/>
</dbReference>
<feature type="transmembrane region" description="Helical" evidence="1">
    <location>
        <begin position="166"/>
        <end position="192"/>
    </location>
</feature>
<keyword evidence="3" id="KW-1185">Reference proteome</keyword>
<dbReference type="OrthoDB" id="1111220at2"/>
<dbReference type="Proteomes" id="UP000056252">
    <property type="component" value="Chromosome"/>
</dbReference>
<dbReference type="KEGG" id="peo:AS203_05780"/>
<proteinExistence type="predicted"/>
<dbReference type="EMBL" id="CP013195">
    <property type="protein sequence ID" value="ALO48647.1"/>
    <property type="molecule type" value="Genomic_DNA"/>
</dbReference>
<name>A0A0S2KK21_9BACT</name>
<feature type="transmembrane region" description="Helical" evidence="1">
    <location>
        <begin position="130"/>
        <end position="154"/>
    </location>
</feature>
<keyword evidence="1" id="KW-0812">Transmembrane</keyword>
<evidence type="ECO:0000256" key="1">
    <source>
        <dbReference type="SAM" id="Phobius"/>
    </source>
</evidence>
<protein>
    <submittedName>
        <fullName evidence="2">ABC transporter substrate-binding protein</fullName>
    </submittedName>
</protein>
<evidence type="ECO:0000313" key="2">
    <source>
        <dbReference type="EMBL" id="ALO48647.1"/>
    </source>
</evidence>
<keyword evidence="1" id="KW-1133">Transmembrane helix</keyword>
<feature type="transmembrane region" description="Helical" evidence="1">
    <location>
        <begin position="7"/>
        <end position="32"/>
    </location>
</feature>
<sequence>MNNNKIFPILALILGIAEITLVLLSWLITAAIPELTIRSLLSSEGVRWFFAHFTENLASPWLVWLLLLSLAYGSLRHSGLLKAIRTIHTLDYPKRFALRLVALELFLFIGIILSLTIAPHAVLLSITGDLFPSSFSVSIIPITCFMSCVCSASYGMMSGSLRSLQAVFYCLTIGITYTKPLWLLYILFVQLYCSMTFVFRF</sequence>
<evidence type="ECO:0000313" key="3">
    <source>
        <dbReference type="Proteomes" id="UP000056252"/>
    </source>
</evidence>
<dbReference type="AlphaFoldDB" id="A0A0S2KK21"/>
<gene>
    <name evidence="2" type="ORF">AS203_05780</name>
</gene>
<keyword evidence="1" id="KW-0472">Membrane</keyword>